<evidence type="ECO:0000256" key="2">
    <source>
        <dbReference type="SAM" id="MobiDB-lite"/>
    </source>
</evidence>
<name>A0A2T7NR55_POMCA</name>
<evidence type="ECO:0000313" key="5">
    <source>
        <dbReference type="EMBL" id="PVD23632.1"/>
    </source>
</evidence>
<keyword evidence="3" id="KW-0812">Transmembrane</keyword>
<comment type="caution">
    <text evidence="5">The sequence shown here is derived from an EMBL/GenBank/DDBJ whole genome shotgun (WGS) entry which is preliminary data.</text>
</comment>
<feature type="region of interest" description="Disordered" evidence="2">
    <location>
        <begin position="157"/>
        <end position="185"/>
    </location>
</feature>
<keyword evidence="6" id="KW-1185">Reference proteome</keyword>
<dbReference type="OrthoDB" id="10255013at2759"/>
<dbReference type="Gene3D" id="1.20.5.110">
    <property type="match status" value="1"/>
</dbReference>
<dbReference type="PROSITE" id="PS50192">
    <property type="entry name" value="T_SNARE"/>
    <property type="match status" value="1"/>
</dbReference>
<feature type="domain" description="T-SNARE coiled-coil homology" evidence="4">
    <location>
        <begin position="205"/>
        <end position="267"/>
    </location>
</feature>
<dbReference type="GO" id="GO:0005484">
    <property type="term" value="F:SNAP receptor activity"/>
    <property type="evidence" value="ECO:0007669"/>
    <property type="project" value="TreeGrafter"/>
</dbReference>
<evidence type="ECO:0000313" key="6">
    <source>
        <dbReference type="Proteomes" id="UP000245119"/>
    </source>
</evidence>
<dbReference type="InterPro" id="IPR010989">
    <property type="entry name" value="SNARE"/>
</dbReference>
<dbReference type="SMART" id="SM00397">
    <property type="entry name" value="t_SNARE"/>
    <property type="match status" value="1"/>
</dbReference>
<feature type="transmembrane region" description="Helical" evidence="3">
    <location>
        <begin position="280"/>
        <end position="301"/>
    </location>
</feature>
<dbReference type="Pfam" id="PF05739">
    <property type="entry name" value="SNARE"/>
    <property type="match status" value="1"/>
</dbReference>
<accession>A0A2T7NR55</accession>
<evidence type="ECO:0000256" key="3">
    <source>
        <dbReference type="SAM" id="Phobius"/>
    </source>
</evidence>
<dbReference type="OMA" id="KWGCIAL"/>
<keyword evidence="3" id="KW-1133">Transmembrane helix</keyword>
<evidence type="ECO:0000256" key="1">
    <source>
        <dbReference type="ARBA" id="ARBA00009063"/>
    </source>
</evidence>
<evidence type="ECO:0000259" key="4">
    <source>
        <dbReference type="PROSITE" id="PS50192"/>
    </source>
</evidence>
<dbReference type="EMBL" id="PZQS01000010">
    <property type="protein sequence ID" value="PVD23632.1"/>
    <property type="molecule type" value="Genomic_DNA"/>
</dbReference>
<dbReference type="STRING" id="400727.A0A2T7NR55"/>
<dbReference type="Proteomes" id="UP000245119">
    <property type="component" value="Linkage Group LG10"/>
</dbReference>
<protein>
    <recommendedName>
        <fullName evidence="4">t-SNARE coiled-coil homology domain-containing protein</fullName>
    </recommendedName>
</protein>
<sequence>MPAETDEKNYINSPLLTSDRKEEIFVKKDENWGLKVFLDKSNSVHADLNALQSKISEVKKLQQDILSLFLDKVSTDLQQHPLVTRHDRLVHDTTNYGVQIRQNIRNLKEMAVEYIRAHNNDKGYKLVAEQQLNNLSEQLSKAVHDFFKCQSDYTDRMNDHLRQNRRQSNSVGERAEDPINESQKQDSYLVCTQNFSEVQGAEQTLREVEERCKDILALEKRVTEVNQLYKEIFLLVAQQGETLDDIELKVDDAQVRIENGTQKVADAKASQRNVRCKKCFIFGIVVTVVVVAVVVIVLVVLKVHKLI</sequence>
<comment type="similarity">
    <text evidence="1">Belongs to the syntaxin family.</text>
</comment>
<dbReference type="GO" id="GO:0031201">
    <property type="term" value="C:SNARE complex"/>
    <property type="evidence" value="ECO:0007669"/>
    <property type="project" value="TreeGrafter"/>
</dbReference>
<gene>
    <name evidence="5" type="ORF">C0Q70_16905</name>
</gene>
<dbReference type="PANTHER" id="PTHR19957">
    <property type="entry name" value="SYNTAXIN"/>
    <property type="match status" value="1"/>
</dbReference>
<dbReference type="InterPro" id="IPR045242">
    <property type="entry name" value="Syntaxin"/>
</dbReference>
<dbReference type="Gene3D" id="1.20.58.70">
    <property type="match status" value="1"/>
</dbReference>
<reference evidence="5 6" key="1">
    <citation type="submission" date="2018-04" db="EMBL/GenBank/DDBJ databases">
        <title>The genome of golden apple snail Pomacea canaliculata provides insight into stress tolerance and invasive adaptation.</title>
        <authorList>
            <person name="Liu C."/>
            <person name="Liu B."/>
            <person name="Ren Y."/>
            <person name="Zhang Y."/>
            <person name="Wang H."/>
            <person name="Li S."/>
            <person name="Jiang F."/>
            <person name="Yin L."/>
            <person name="Zhang G."/>
            <person name="Qian W."/>
            <person name="Fan W."/>
        </authorList>
    </citation>
    <scope>NUCLEOTIDE SEQUENCE [LARGE SCALE GENOMIC DNA]</scope>
    <source>
        <strain evidence="5">SZHN2017</strain>
        <tissue evidence="5">Muscle</tissue>
    </source>
</reference>
<keyword evidence="3" id="KW-0472">Membrane</keyword>
<dbReference type="GO" id="GO:0048278">
    <property type="term" value="P:vesicle docking"/>
    <property type="evidence" value="ECO:0007669"/>
    <property type="project" value="TreeGrafter"/>
</dbReference>
<dbReference type="GO" id="GO:0006886">
    <property type="term" value="P:intracellular protein transport"/>
    <property type="evidence" value="ECO:0007669"/>
    <property type="project" value="TreeGrafter"/>
</dbReference>
<dbReference type="GO" id="GO:0006906">
    <property type="term" value="P:vesicle fusion"/>
    <property type="evidence" value="ECO:0007669"/>
    <property type="project" value="TreeGrafter"/>
</dbReference>
<dbReference type="GO" id="GO:0000149">
    <property type="term" value="F:SNARE binding"/>
    <property type="evidence" value="ECO:0007669"/>
    <property type="project" value="TreeGrafter"/>
</dbReference>
<dbReference type="CDD" id="cd15848">
    <property type="entry name" value="SNARE_syntaxin1-like"/>
    <property type="match status" value="1"/>
</dbReference>
<dbReference type="AlphaFoldDB" id="A0A2T7NR55"/>
<organism evidence="5 6">
    <name type="scientific">Pomacea canaliculata</name>
    <name type="common">Golden apple snail</name>
    <dbReference type="NCBI Taxonomy" id="400727"/>
    <lineage>
        <taxon>Eukaryota</taxon>
        <taxon>Metazoa</taxon>
        <taxon>Spiralia</taxon>
        <taxon>Lophotrochozoa</taxon>
        <taxon>Mollusca</taxon>
        <taxon>Gastropoda</taxon>
        <taxon>Caenogastropoda</taxon>
        <taxon>Architaenioglossa</taxon>
        <taxon>Ampullarioidea</taxon>
        <taxon>Ampullariidae</taxon>
        <taxon>Pomacea</taxon>
    </lineage>
</organism>
<proteinExistence type="inferred from homology"/>
<dbReference type="GO" id="GO:0012505">
    <property type="term" value="C:endomembrane system"/>
    <property type="evidence" value="ECO:0007669"/>
    <property type="project" value="TreeGrafter"/>
</dbReference>
<dbReference type="InterPro" id="IPR000727">
    <property type="entry name" value="T_SNARE_dom"/>
</dbReference>
<dbReference type="SUPFAM" id="SSF47661">
    <property type="entry name" value="t-snare proteins"/>
    <property type="match status" value="1"/>
</dbReference>